<dbReference type="EMBL" id="GBRH01214098">
    <property type="protein sequence ID" value="JAD83797.1"/>
    <property type="molecule type" value="Transcribed_RNA"/>
</dbReference>
<accession>A0A0A9PYH9</accession>
<evidence type="ECO:0000313" key="1">
    <source>
        <dbReference type="EMBL" id="JAD83797.1"/>
    </source>
</evidence>
<name>A0A0A9PYH9_ARUDO</name>
<reference evidence="1" key="2">
    <citation type="journal article" date="2015" name="Data Brief">
        <title>Shoot transcriptome of the giant reed, Arundo donax.</title>
        <authorList>
            <person name="Barrero R.A."/>
            <person name="Guerrero F.D."/>
            <person name="Moolhuijzen P."/>
            <person name="Goolsby J.A."/>
            <person name="Tidwell J."/>
            <person name="Bellgard S.E."/>
            <person name="Bellgard M.I."/>
        </authorList>
    </citation>
    <scope>NUCLEOTIDE SEQUENCE</scope>
    <source>
        <tissue evidence="1">Shoot tissue taken approximately 20 cm above the soil surface</tissue>
    </source>
</reference>
<organism evidence="1">
    <name type="scientific">Arundo donax</name>
    <name type="common">Giant reed</name>
    <name type="synonym">Donax arundinaceus</name>
    <dbReference type="NCBI Taxonomy" id="35708"/>
    <lineage>
        <taxon>Eukaryota</taxon>
        <taxon>Viridiplantae</taxon>
        <taxon>Streptophyta</taxon>
        <taxon>Embryophyta</taxon>
        <taxon>Tracheophyta</taxon>
        <taxon>Spermatophyta</taxon>
        <taxon>Magnoliopsida</taxon>
        <taxon>Liliopsida</taxon>
        <taxon>Poales</taxon>
        <taxon>Poaceae</taxon>
        <taxon>PACMAD clade</taxon>
        <taxon>Arundinoideae</taxon>
        <taxon>Arundineae</taxon>
        <taxon>Arundo</taxon>
    </lineage>
</organism>
<dbReference type="AlphaFoldDB" id="A0A0A9PYH9"/>
<sequence>MSASVSLPWDTSRLTLNRNEEFFAKVKEKEMGIITSPLWDSSCANSHKEW</sequence>
<reference evidence="1" key="1">
    <citation type="submission" date="2014-09" db="EMBL/GenBank/DDBJ databases">
        <authorList>
            <person name="Magalhaes I.L.F."/>
            <person name="Oliveira U."/>
            <person name="Santos F.R."/>
            <person name="Vidigal T.H.D.A."/>
            <person name="Brescovit A.D."/>
            <person name="Santos A.J."/>
        </authorList>
    </citation>
    <scope>NUCLEOTIDE SEQUENCE</scope>
    <source>
        <tissue evidence="1">Shoot tissue taken approximately 20 cm above the soil surface</tissue>
    </source>
</reference>
<protein>
    <submittedName>
        <fullName evidence="1">Uncharacterized protein</fullName>
    </submittedName>
</protein>
<proteinExistence type="predicted"/>